<dbReference type="OMA" id="SHEDSWG"/>
<comment type="similarity">
    <text evidence="1 2">Belongs to the glycosyltransferase 77 family.</text>
</comment>
<evidence type="ECO:0000259" key="3">
    <source>
        <dbReference type="Pfam" id="PF03407"/>
    </source>
</evidence>
<protein>
    <recommendedName>
        <fullName evidence="2">Glycosyltransferase</fullName>
        <ecNumber evidence="2">2.4.2.-</ecNumber>
    </recommendedName>
</protein>
<evidence type="ECO:0000256" key="2">
    <source>
        <dbReference type="RuleBase" id="RU363055"/>
    </source>
</evidence>
<dbReference type="RefSeq" id="XP_010259627.1">
    <property type="nucleotide sequence ID" value="XM_010261325.2"/>
</dbReference>
<keyword evidence="4" id="KW-1185">Reference proteome</keyword>
<keyword evidence="2" id="KW-0472">Membrane</keyword>
<dbReference type="GO" id="GO:0016757">
    <property type="term" value="F:glycosyltransferase activity"/>
    <property type="evidence" value="ECO:0007669"/>
    <property type="project" value="UniProtKB-KW"/>
</dbReference>
<keyword evidence="2" id="KW-0961">Cell wall biogenesis/degradation</keyword>
<keyword evidence="2" id="KW-0328">Glycosyltransferase</keyword>
<dbReference type="PANTHER" id="PTHR46038">
    <property type="entry name" value="EXPRESSED PROTEIN-RELATED"/>
    <property type="match status" value="1"/>
</dbReference>
<evidence type="ECO:0000313" key="5">
    <source>
        <dbReference type="RefSeq" id="XP_010259627.1"/>
    </source>
</evidence>
<dbReference type="PANTHER" id="PTHR46038:SF38">
    <property type="entry name" value="GLYCOSYLTRANSFERASE-RELATED"/>
    <property type="match status" value="1"/>
</dbReference>
<dbReference type="InterPro" id="IPR044821">
    <property type="entry name" value="At1g28695/At4g15970-like"/>
</dbReference>
<comment type="subcellular location">
    <subcellularLocation>
        <location evidence="2">Golgi apparatus membrane</location>
        <topology evidence="2">Single-pass type II membrane protein</topology>
    </subcellularLocation>
</comment>
<dbReference type="InterPro" id="IPR029044">
    <property type="entry name" value="Nucleotide-diphossugar_trans"/>
</dbReference>
<evidence type="ECO:0000313" key="6">
    <source>
        <dbReference type="RefSeq" id="XP_019053558.1"/>
    </source>
</evidence>
<dbReference type="STRING" id="4432.A0A1U8Q408"/>
<dbReference type="EC" id="2.4.2.-" evidence="2"/>
<dbReference type="AlphaFoldDB" id="A0A1U8Q408"/>
<evidence type="ECO:0000256" key="1">
    <source>
        <dbReference type="ARBA" id="ARBA00007033"/>
    </source>
</evidence>
<dbReference type="Proteomes" id="UP000189703">
    <property type="component" value="Unplaced"/>
</dbReference>
<dbReference type="eggNOG" id="ENOG502QSX5">
    <property type="taxonomic scope" value="Eukaryota"/>
</dbReference>
<dbReference type="Pfam" id="PF03407">
    <property type="entry name" value="Nucleotid_trans"/>
    <property type="match status" value="1"/>
</dbReference>
<feature type="domain" description="Nucleotide-diphospho-sugar transferase" evidence="3">
    <location>
        <begin position="137"/>
        <end position="334"/>
    </location>
</feature>
<dbReference type="OrthoDB" id="540503at2759"/>
<dbReference type="GO" id="GO:0000139">
    <property type="term" value="C:Golgi membrane"/>
    <property type="evidence" value="ECO:0007669"/>
    <property type="project" value="UniProtKB-SubCell"/>
</dbReference>
<dbReference type="InterPro" id="IPR005069">
    <property type="entry name" value="Nucl-diP-sugar_transferase"/>
</dbReference>
<proteinExistence type="inferred from homology"/>
<feature type="transmembrane region" description="Helical" evidence="2">
    <location>
        <begin position="33"/>
        <end position="54"/>
    </location>
</feature>
<keyword evidence="2" id="KW-1133">Transmembrane helix</keyword>
<keyword evidence="2" id="KW-0812">Transmembrane</keyword>
<dbReference type="KEGG" id="nnu:104598980"/>
<gene>
    <name evidence="5 6" type="primary">LOC104598980</name>
</gene>
<reference evidence="5 6" key="1">
    <citation type="submission" date="2025-04" db="UniProtKB">
        <authorList>
            <consortium name="RefSeq"/>
        </authorList>
    </citation>
    <scope>IDENTIFICATION</scope>
</reference>
<organism evidence="4 6">
    <name type="scientific">Nelumbo nucifera</name>
    <name type="common">Sacred lotus</name>
    <dbReference type="NCBI Taxonomy" id="4432"/>
    <lineage>
        <taxon>Eukaryota</taxon>
        <taxon>Viridiplantae</taxon>
        <taxon>Streptophyta</taxon>
        <taxon>Embryophyta</taxon>
        <taxon>Tracheophyta</taxon>
        <taxon>Spermatophyta</taxon>
        <taxon>Magnoliopsida</taxon>
        <taxon>Proteales</taxon>
        <taxon>Nelumbonaceae</taxon>
        <taxon>Nelumbo</taxon>
    </lineage>
</organism>
<sequence>MFERVLTGIAMNRSTVGNPSEISPDSGSLVRRILTGMILFAAVALTCLVLYIAVVNPDGVLPRPFGASSTIDQTFSFHTVDSSPDDEETSLERILKAAAMEDGTVILTTLNEAWAAPGSIIDLFIDSFRVGDRTSWLLKHLVVVALDQEAYTRCLVIHTHCFALVTQGSNFTGEAYFMTSDYLEMMWRRIDFLRSVLEMGYHFIFTDADIMWFRNPFPHFYPDADFQIACDNFMGNPSDLSNRPNGGFNYVKSNKRTIEFYKFWYSSRETHPGYHDQDVLNMIKFDPFITQIGLKMMFLDTAYFGGFCEPSRDLNLVCTMHANCCYGLDSKLIDLRIMIEDWRKYVSSPPNMKASSLQFWRVPHNCSLSSFHPPPKKKQQEQND</sequence>
<name>A0A1U8Q408_NELNU</name>
<evidence type="ECO:0000313" key="4">
    <source>
        <dbReference type="Proteomes" id="UP000189703"/>
    </source>
</evidence>
<keyword evidence="2" id="KW-0333">Golgi apparatus</keyword>
<dbReference type="GeneID" id="104598980"/>
<accession>A0A1U8Q408</accession>
<dbReference type="GO" id="GO:0071555">
    <property type="term" value="P:cell wall organization"/>
    <property type="evidence" value="ECO:0007669"/>
    <property type="project" value="UniProtKB-KW"/>
</dbReference>
<dbReference type="SUPFAM" id="SSF53448">
    <property type="entry name" value="Nucleotide-diphospho-sugar transferases"/>
    <property type="match status" value="1"/>
</dbReference>
<keyword evidence="2" id="KW-0808">Transferase</keyword>
<keyword evidence="2" id="KW-0735">Signal-anchor</keyword>
<dbReference type="RefSeq" id="XP_019053558.1">
    <property type="nucleotide sequence ID" value="XM_019198013.1"/>
</dbReference>